<sequence length="353" mass="39149">MSQSKKIFYAFVWFCLHFEGRIGVFGVEPGQIKTATEGDSVTLQTEIRRGEDLLWMFGPREVLIAQVRKEAGVFNVYDGADGRFRDRLVLNYDTGSLTVKNIRPEHAGLYKLEIISNTVSHKTFTVSVYARLPIPVITRDSSQCSSSSSSSSYCSLLCSVVNVSHVTLSWYKGNSLLSSISVSDLSISLSLPLEVEYQDKNNYSCVLNNPISNQTTHLDISELCWPCPAPLPIPVITRDSPTCSSSASHQNCSFLCSVVNVEYQEKNTYSCVLNNPISNQTTHLNIDQLCQPCPGRVHCCGFTETVVRLAGSVLVGLATVAVLVYDIRSRRSYQKRREQTPHADEYDDVAAGH</sequence>
<feature type="transmembrane region" description="Helical" evidence="2">
    <location>
        <begin position="306"/>
        <end position="327"/>
    </location>
</feature>
<feature type="domain" description="Ig-like" evidence="3">
    <location>
        <begin position="135"/>
        <end position="221"/>
    </location>
</feature>
<protein>
    <recommendedName>
        <fullName evidence="3">Ig-like domain-containing protein</fullName>
    </recommendedName>
</protein>
<keyword evidence="2" id="KW-1133">Transmembrane helix</keyword>
<evidence type="ECO:0000259" key="3">
    <source>
        <dbReference type="PROSITE" id="PS50835"/>
    </source>
</evidence>
<dbReference type="PANTHER" id="PTHR21063:SF4">
    <property type="entry name" value="CD48 ANTIGEN-RELATED"/>
    <property type="match status" value="1"/>
</dbReference>
<keyword evidence="2" id="KW-0472">Membrane</keyword>
<dbReference type="InterPro" id="IPR013783">
    <property type="entry name" value="Ig-like_fold"/>
</dbReference>
<dbReference type="InterPro" id="IPR007110">
    <property type="entry name" value="Ig-like_dom"/>
</dbReference>
<dbReference type="Gene3D" id="2.60.40.10">
    <property type="entry name" value="Immunoglobulins"/>
    <property type="match status" value="2"/>
</dbReference>
<accession>A0A673N273</accession>
<reference evidence="4" key="2">
    <citation type="submission" date="2025-09" db="UniProtKB">
        <authorList>
            <consortium name="Ensembl"/>
        </authorList>
    </citation>
    <scope>IDENTIFICATION</scope>
</reference>
<proteinExistence type="predicted"/>
<name>A0A673N273_9TELE</name>
<dbReference type="InterPro" id="IPR003599">
    <property type="entry name" value="Ig_sub"/>
</dbReference>
<feature type="region of interest" description="Disordered" evidence="1">
    <location>
        <begin position="334"/>
        <end position="353"/>
    </location>
</feature>
<feature type="compositionally biased region" description="Basic and acidic residues" evidence="1">
    <location>
        <begin position="335"/>
        <end position="344"/>
    </location>
</feature>
<dbReference type="Proteomes" id="UP000472270">
    <property type="component" value="Unassembled WGS sequence"/>
</dbReference>
<dbReference type="SMART" id="SM00409">
    <property type="entry name" value="IG"/>
    <property type="match status" value="1"/>
</dbReference>
<dbReference type="PANTHER" id="PTHR21063">
    <property type="entry name" value="LFA-3"/>
    <property type="match status" value="1"/>
</dbReference>
<dbReference type="Ensembl" id="ENSSRHT00000099503.1">
    <property type="protein sequence ID" value="ENSSRHP00000096875.1"/>
    <property type="gene ID" value="ENSSRHG00000047585.1"/>
</dbReference>
<keyword evidence="2" id="KW-0812">Transmembrane</keyword>
<evidence type="ECO:0000313" key="4">
    <source>
        <dbReference type="Ensembl" id="ENSSRHP00000096875.1"/>
    </source>
</evidence>
<dbReference type="AlphaFoldDB" id="A0A673N273"/>
<evidence type="ECO:0000256" key="1">
    <source>
        <dbReference type="SAM" id="MobiDB-lite"/>
    </source>
</evidence>
<evidence type="ECO:0000256" key="2">
    <source>
        <dbReference type="SAM" id="Phobius"/>
    </source>
</evidence>
<evidence type="ECO:0000313" key="5">
    <source>
        <dbReference type="Proteomes" id="UP000472270"/>
    </source>
</evidence>
<organism evidence="4 5">
    <name type="scientific">Sinocyclocheilus rhinocerous</name>
    <dbReference type="NCBI Taxonomy" id="307959"/>
    <lineage>
        <taxon>Eukaryota</taxon>
        <taxon>Metazoa</taxon>
        <taxon>Chordata</taxon>
        <taxon>Craniata</taxon>
        <taxon>Vertebrata</taxon>
        <taxon>Euteleostomi</taxon>
        <taxon>Actinopterygii</taxon>
        <taxon>Neopterygii</taxon>
        <taxon>Teleostei</taxon>
        <taxon>Ostariophysi</taxon>
        <taxon>Cypriniformes</taxon>
        <taxon>Cyprinidae</taxon>
        <taxon>Cyprininae</taxon>
        <taxon>Sinocyclocheilus</taxon>
    </lineage>
</organism>
<reference evidence="4" key="1">
    <citation type="submission" date="2025-08" db="UniProtKB">
        <authorList>
            <consortium name="Ensembl"/>
        </authorList>
    </citation>
    <scope>IDENTIFICATION</scope>
</reference>
<dbReference type="PROSITE" id="PS50835">
    <property type="entry name" value="IG_LIKE"/>
    <property type="match status" value="1"/>
</dbReference>
<keyword evidence="5" id="KW-1185">Reference proteome</keyword>
<dbReference type="InterPro" id="IPR036179">
    <property type="entry name" value="Ig-like_dom_sf"/>
</dbReference>
<dbReference type="SUPFAM" id="SSF48726">
    <property type="entry name" value="Immunoglobulin"/>
    <property type="match status" value="2"/>
</dbReference>